<feature type="compositionally biased region" description="Low complexity" evidence="1">
    <location>
        <begin position="165"/>
        <end position="183"/>
    </location>
</feature>
<keyword evidence="4" id="KW-1185">Reference proteome</keyword>
<keyword evidence="2" id="KW-0472">Membrane</keyword>
<dbReference type="AlphaFoldDB" id="A0AAV5LWI0"/>
<dbReference type="Pfam" id="PF03140">
    <property type="entry name" value="DUF247"/>
    <property type="match status" value="1"/>
</dbReference>
<accession>A0AAV5LWI0</accession>
<feature type="compositionally biased region" description="Low complexity" evidence="1">
    <location>
        <begin position="190"/>
        <end position="213"/>
    </location>
</feature>
<protein>
    <submittedName>
        <fullName evidence="3">Uncharacterized protein</fullName>
    </submittedName>
</protein>
<dbReference type="PANTHER" id="PTHR31549:SF191">
    <property type="entry name" value="DUF247 DOMAIN PROTEIN"/>
    <property type="match status" value="1"/>
</dbReference>
<comment type="caution">
    <text evidence="3">The sequence shown here is derived from an EMBL/GenBank/DDBJ whole genome shotgun (WGS) entry which is preliminary data.</text>
</comment>
<feature type="transmembrane region" description="Helical" evidence="2">
    <location>
        <begin position="435"/>
        <end position="455"/>
    </location>
</feature>
<name>A0AAV5LWI0_9ROSI</name>
<gene>
    <name evidence="3" type="ORF">SLEP1_g48399</name>
</gene>
<dbReference type="Proteomes" id="UP001054252">
    <property type="component" value="Unassembled WGS sequence"/>
</dbReference>
<keyword evidence="2" id="KW-0812">Transmembrane</keyword>
<proteinExistence type="predicted"/>
<dbReference type="InterPro" id="IPR004158">
    <property type="entry name" value="DUF247_pln"/>
</dbReference>
<feature type="region of interest" description="Disordered" evidence="1">
    <location>
        <begin position="159"/>
        <end position="213"/>
    </location>
</feature>
<evidence type="ECO:0000256" key="1">
    <source>
        <dbReference type="SAM" id="MobiDB-lite"/>
    </source>
</evidence>
<reference evidence="3 4" key="1">
    <citation type="journal article" date="2021" name="Commun. Biol.">
        <title>The genome of Shorea leprosula (Dipterocarpaceae) highlights the ecological relevance of drought in aseasonal tropical rainforests.</title>
        <authorList>
            <person name="Ng K.K.S."/>
            <person name="Kobayashi M.J."/>
            <person name="Fawcett J.A."/>
            <person name="Hatakeyama M."/>
            <person name="Paape T."/>
            <person name="Ng C.H."/>
            <person name="Ang C.C."/>
            <person name="Tnah L.H."/>
            <person name="Lee C.T."/>
            <person name="Nishiyama T."/>
            <person name="Sese J."/>
            <person name="O'Brien M.J."/>
            <person name="Copetti D."/>
            <person name="Mohd Noor M.I."/>
            <person name="Ong R.C."/>
            <person name="Putra M."/>
            <person name="Sireger I.Z."/>
            <person name="Indrioko S."/>
            <person name="Kosugi Y."/>
            <person name="Izuno A."/>
            <person name="Isagi Y."/>
            <person name="Lee S.L."/>
            <person name="Shimizu K.K."/>
        </authorList>
    </citation>
    <scope>NUCLEOTIDE SEQUENCE [LARGE SCALE GENOMIC DNA]</scope>
    <source>
        <strain evidence="3">214</strain>
    </source>
</reference>
<evidence type="ECO:0000313" key="3">
    <source>
        <dbReference type="EMBL" id="GKV40797.1"/>
    </source>
</evidence>
<dbReference type="PANTHER" id="PTHR31549">
    <property type="entry name" value="PROTEIN, PUTATIVE (DUF247)-RELATED-RELATED"/>
    <property type="match status" value="1"/>
</dbReference>
<evidence type="ECO:0000256" key="2">
    <source>
        <dbReference type="SAM" id="Phobius"/>
    </source>
</evidence>
<evidence type="ECO:0000313" key="4">
    <source>
        <dbReference type="Proteomes" id="UP001054252"/>
    </source>
</evidence>
<dbReference type="EMBL" id="BPVZ01000144">
    <property type="protein sequence ID" value="GKV40797.1"/>
    <property type="molecule type" value="Genomic_DNA"/>
</dbReference>
<sequence>MVPKELARLKSLDSEEVACCLSNLMSTQPLIQRVTPILSDNQDIRKYFQPISVAIGPLHHPSENGSDSTSRVRRAEKFKLQLAAMFIKYSCSNKEDLYNNVKNHLSSLKRCYDPDQQEEWKKKNWDDEDLAWMLLVDGCAILYFIYLDVNNKWEKLGANEEEQQPQKSWQQQQSQQRSQWQQQPEERSQRQQQQQPQQSLLQQQQQSQQRLQQQQQQPQQISIFISDEEDPAHLLALLHRELIGVKSKSKKQQQVNKSDGFWGTLERACSKSQNRQYTFRGATELKGNGIFFKARHDNRTRGVTDIEFCDNSCMPTIELHPIVVDDSTIPKLLNLIAYEMCPDFRNDYGITTYVAFLDSLIDKGEDVKELRVAGVLHNGLGSDEAVARLFNQISDYLVPNPDLYSHLQRRIQVHCNSVWASDLAQLYHTYFRTPWSFLVFLGAIAGLLLTGLQTYKDFNKPAP</sequence>
<keyword evidence="2" id="KW-1133">Transmembrane helix</keyword>
<organism evidence="3 4">
    <name type="scientific">Rubroshorea leprosula</name>
    <dbReference type="NCBI Taxonomy" id="152421"/>
    <lineage>
        <taxon>Eukaryota</taxon>
        <taxon>Viridiplantae</taxon>
        <taxon>Streptophyta</taxon>
        <taxon>Embryophyta</taxon>
        <taxon>Tracheophyta</taxon>
        <taxon>Spermatophyta</taxon>
        <taxon>Magnoliopsida</taxon>
        <taxon>eudicotyledons</taxon>
        <taxon>Gunneridae</taxon>
        <taxon>Pentapetalae</taxon>
        <taxon>rosids</taxon>
        <taxon>malvids</taxon>
        <taxon>Malvales</taxon>
        <taxon>Dipterocarpaceae</taxon>
        <taxon>Rubroshorea</taxon>
    </lineage>
</organism>